<dbReference type="OrthoDB" id="211174at2"/>
<protein>
    <submittedName>
        <fullName evidence="2">DUF2459 domain-containing protein</fullName>
    </submittedName>
</protein>
<reference evidence="2 3" key="1">
    <citation type="submission" date="2018-10" db="EMBL/GenBank/DDBJ databases">
        <title>Dokdonia luteus sp. nov., isolated from sea water.</title>
        <authorList>
            <person name="Zhou L.Y."/>
            <person name="Du Z.J."/>
        </authorList>
    </citation>
    <scope>NUCLEOTIDE SEQUENCE [LARGE SCALE GENOMIC DNA]</scope>
    <source>
        <strain evidence="2 3">SH27</strain>
    </source>
</reference>
<evidence type="ECO:0000313" key="2">
    <source>
        <dbReference type="EMBL" id="RMB58012.1"/>
    </source>
</evidence>
<keyword evidence="1" id="KW-1133">Transmembrane helix</keyword>
<dbReference type="RefSeq" id="WP_121917615.1">
    <property type="nucleotide sequence ID" value="NZ_REFV01000009.1"/>
</dbReference>
<evidence type="ECO:0000256" key="1">
    <source>
        <dbReference type="SAM" id="Phobius"/>
    </source>
</evidence>
<keyword evidence="1" id="KW-0812">Transmembrane</keyword>
<organism evidence="2 3">
    <name type="scientific">Dokdonia sinensis</name>
    <dbReference type="NCBI Taxonomy" id="2479847"/>
    <lineage>
        <taxon>Bacteria</taxon>
        <taxon>Pseudomonadati</taxon>
        <taxon>Bacteroidota</taxon>
        <taxon>Flavobacteriia</taxon>
        <taxon>Flavobacteriales</taxon>
        <taxon>Flavobacteriaceae</taxon>
        <taxon>Dokdonia</taxon>
    </lineage>
</organism>
<evidence type="ECO:0000313" key="3">
    <source>
        <dbReference type="Proteomes" id="UP000281985"/>
    </source>
</evidence>
<dbReference type="Proteomes" id="UP000281985">
    <property type="component" value="Unassembled WGS sequence"/>
</dbReference>
<feature type="transmembrane region" description="Helical" evidence="1">
    <location>
        <begin position="7"/>
        <end position="32"/>
    </location>
</feature>
<name>A0A3M0G6Q8_9FLAO</name>
<proteinExistence type="predicted"/>
<keyword evidence="3" id="KW-1185">Reference proteome</keyword>
<dbReference type="AlphaFoldDB" id="A0A3M0G6Q8"/>
<dbReference type="InterPro" id="IPR011727">
    <property type="entry name" value="CHP02117"/>
</dbReference>
<dbReference type="EMBL" id="REFV01000009">
    <property type="protein sequence ID" value="RMB58012.1"/>
    <property type="molecule type" value="Genomic_DNA"/>
</dbReference>
<dbReference type="Pfam" id="PF09601">
    <property type="entry name" value="DUF2459"/>
    <property type="match status" value="1"/>
</dbReference>
<accession>A0A3M0G6Q8</accession>
<keyword evidence="1" id="KW-0472">Membrane</keyword>
<comment type="caution">
    <text evidence="2">The sequence shown here is derived from an EMBL/GenBank/DDBJ whole genome shotgun (WGS) entry which is preliminary data.</text>
</comment>
<gene>
    <name evidence="2" type="ORF">EAX61_10360</name>
</gene>
<sequence>MRKLLKVIIKVIAILIALPLVYILISLIFTVIPISEKESIGPKTHTIYLTTNGVHADLVLPKKLIAPEILNGQVMHPADAYFAFGWGEENFYINTPTWADLKFSVAFRAAFLESKTLMHVTRYRTARSNWISVKITDDQLKKLNAYILNTFDRSTGTTQLVQGATYTADRDNFYRAHGNYMFYRTCNSWLNAGLKKSGMKGSLWTPFDFGVLRWYE</sequence>